<sequence length="213" mass="22935">MSTTQPSFANPLPAGLGSLAVACFAFGAVYLGKVTLAGYPLLAAWLIGGGIVQVITAGIELKNKNITAGNVFLFFSAFFMFSASLSVLAKFAMILFVKNGTVPAELFDFSTYKIIEGYCWIGGASFITIIIPSYLKSAPRPLTLMVVLLTICLWIIAALDLQLISDADKFWHHCVGYLAIISGFLAIYIVGAVCNNTVFEREVMPLFVPVVKS</sequence>
<evidence type="ECO:0000313" key="8">
    <source>
        <dbReference type="Proteomes" id="UP000192418"/>
    </source>
</evidence>
<evidence type="ECO:0008006" key="9">
    <source>
        <dbReference type="Google" id="ProtNLM"/>
    </source>
</evidence>
<evidence type="ECO:0000256" key="6">
    <source>
        <dbReference type="SAM" id="Phobius"/>
    </source>
</evidence>
<dbReference type="Proteomes" id="UP000192418">
    <property type="component" value="Unassembled WGS sequence"/>
</dbReference>
<dbReference type="OrthoDB" id="9787939at2"/>
<evidence type="ECO:0000256" key="4">
    <source>
        <dbReference type="ARBA" id="ARBA00022989"/>
    </source>
</evidence>
<feature type="transmembrane region" description="Helical" evidence="6">
    <location>
        <begin position="37"/>
        <end position="59"/>
    </location>
</feature>
<dbReference type="STRING" id="1121400.SAMN02746065_108116"/>
<evidence type="ECO:0000313" key="7">
    <source>
        <dbReference type="EMBL" id="SMC72646.1"/>
    </source>
</evidence>
<organism evidence="7 8">
    <name type="scientific">Desulfocicer vacuolatum DSM 3385</name>
    <dbReference type="NCBI Taxonomy" id="1121400"/>
    <lineage>
        <taxon>Bacteria</taxon>
        <taxon>Pseudomonadati</taxon>
        <taxon>Thermodesulfobacteriota</taxon>
        <taxon>Desulfobacteria</taxon>
        <taxon>Desulfobacterales</taxon>
        <taxon>Desulfobacteraceae</taxon>
        <taxon>Desulfocicer</taxon>
    </lineage>
</organism>
<name>A0A1W2BID7_9BACT</name>
<dbReference type="InterPro" id="IPR000791">
    <property type="entry name" value="Gpr1/Fun34/SatP-like"/>
</dbReference>
<evidence type="ECO:0000256" key="5">
    <source>
        <dbReference type="ARBA" id="ARBA00023136"/>
    </source>
</evidence>
<feature type="transmembrane region" description="Helical" evidence="6">
    <location>
        <begin position="142"/>
        <end position="164"/>
    </location>
</feature>
<feature type="transmembrane region" description="Helical" evidence="6">
    <location>
        <begin position="117"/>
        <end position="135"/>
    </location>
</feature>
<comment type="subcellular location">
    <subcellularLocation>
        <location evidence="1">Membrane</location>
        <topology evidence="1">Multi-pass membrane protein</topology>
    </subcellularLocation>
</comment>
<comment type="similarity">
    <text evidence="2">Belongs to the acetate uptake transporter (AceTr) (TC 2.A.96) family.</text>
</comment>
<protein>
    <recommendedName>
        <fullName evidence="9">GPR1/FUN34/yaaH family protein</fullName>
    </recommendedName>
</protein>
<reference evidence="7 8" key="1">
    <citation type="submission" date="2017-04" db="EMBL/GenBank/DDBJ databases">
        <authorList>
            <person name="Afonso C.L."/>
            <person name="Miller P.J."/>
            <person name="Scott M.A."/>
            <person name="Spackman E."/>
            <person name="Goraichik I."/>
            <person name="Dimitrov K.M."/>
            <person name="Suarez D.L."/>
            <person name="Swayne D.E."/>
        </authorList>
    </citation>
    <scope>NUCLEOTIDE SEQUENCE [LARGE SCALE GENOMIC DNA]</scope>
    <source>
        <strain evidence="7 8">DSM 3385</strain>
    </source>
</reference>
<feature type="transmembrane region" description="Helical" evidence="6">
    <location>
        <begin position="12"/>
        <end position="31"/>
    </location>
</feature>
<evidence type="ECO:0000256" key="3">
    <source>
        <dbReference type="ARBA" id="ARBA00022692"/>
    </source>
</evidence>
<keyword evidence="8" id="KW-1185">Reference proteome</keyword>
<feature type="transmembrane region" description="Helical" evidence="6">
    <location>
        <begin position="170"/>
        <end position="194"/>
    </location>
</feature>
<feature type="transmembrane region" description="Helical" evidence="6">
    <location>
        <begin position="71"/>
        <end position="97"/>
    </location>
</feature>
<evidence type="ECO:0000256" key="2">
    <source>
        <dbReference type="ARBA" id="ARBA00005587"/>
    </source>
</evidence>
<dbReference type="EMBL" id="FWXY01000008">
    <property type="protein sequence ID" value="SMC72646.1"/>
    <property type="molecule type" value="Genomic_DNA"/>
</dbReference>
<proteinExistence type="inferred from homology"/>
<dbReference type="Pfam" id="PF01184">
    <property type="entry name" value="Gpr1_Fun34_YaaH"/>
    <property type="match status" value="1"/>
</dbReference>
<evidence type="ECO:0000256" key="1">
    <source>
        <dbReference type="ARBA" id="ARBA00004141"/>
    </source>
</evidence>
<keyword evidence="5 6" id="KW-0472">Membrane</keyword>
<accession>A0A1W2BID7</accession>
<dbReference type="AlphaFoldDB" id="A0A1W2BID7"/>
<keyword evidence="4 6" id="KW-1133">Transmembrane helix</keyword>
<dbReference type="RefSeq" id="WP_084068632.1">
    <property type="nucleotide sequence ID" value="NZ_FWXY01000008.1"/>
</dbReference>
<dbReference type="GO" id="GO:0016020">
    <property type="term" value="C:membrane"/>
    <property type="evidence" value="ECO:0007669"/>
    <property type="project" value="UniProtKB-SubCell"/>
</dbReference>
<keyword evidence="3 6" id="KW-0812">Transmembrane</keyword>
<gene>
    <name evidence="7" type="ORF">SAMN02746065_108116</name>
</gene>